<name>A0A8H6XKR6_9AGAR</name>
<dbReference type="EMBL" id="JACAZI010000017">
    <property type="protein sequence ID" value="KAF7342286.1"/>
    <property type="molecule type" value="Genomic_DNA"/>
</dbReference>
<evidence type="ECO:0000256" key="1">
    <source>
        <dbReference type="SAM" id="SignalP"/>
    </source>
</evidence>
<gene>
    <name evidence="2" type="ORF">MVEN_01816700</name>
</gene>
<dbReference type="AlphaFoldDB" id="A0A8H6XKR6"/>
<evidence type="ECO:0000313" key="3">
    <source>
        <dbReference type="Proteomes" id="UP000620124"/>
    </source>
</evidence>
<dbReference type="Proteomes" id="UP000620124">
    <property type="component" value="Unassembled WGS sequence"/>
</dbReference>
<keyword evidence="3" id="KW-1185">Reference proteome</keyword>
<dbReference type="PANTHER" id="PTHR36183">
    <property type="entry name" value="BETA-GLUCURONIDASE"/>
    <property type="match status" value="1"/>
</dbReference>
<dbReference type="Gene3D" id="3.20.20.80">
    <property type="entry name" value="Glycosidases"/>
    <property type="match status" value="1"/>
</dbReference>
<dbReference type="PANTHER" id="PTHR36183:SF2">
    <property type="entry name" value="BETA-GLUCURONIDASE C-TERMINAL DOMAIN-CONTAINING PROTEIN"/>
    <property type="match status" value="1"/>
</dbReference>
<dbReference type="InterPro" id="IPR052974">
    <property type="entry name" value="GH79_Enzymes"/>
</dbReference>
<dbReference type="OrthoDB" id="3010129at2759"/>
<protein>
    <submittedName>
        <fullName evidence="2">Glyco-hydro-79C domain-containing protein</fullName>
    </submittedName>
</protein>
<sequence length="439" mass="47720">MPSRLSLSFCLFLLLISGGRASVTVHHQASPPPVPSPTVLMTIPINLQNSGTPNLSIKQKGSFIGFSIETSVANQVLGKNSTLIQAPFLNLMANIQQRAGSVMIRVGGNTQESAKLVPDDTIPNGRVLTKKPHWRDGRDATPSLEFSRDLLMMRNVSSFVNVHWFMGIPWFVTQPFNNQIITAVQEILGDYLLGLQAGNKSDMYHIHGHRPDTCSPYSSGQSKPAYLGSVAANNADPSGRAMKSLVGPNIADFLWTMEQVWDSGFIDKFHNDLTFLAVEKIVTDPQTIFPLYLTHDAHINLLKPYLNSIRTIGANTVISMTGATMLSSVKVKYLAASTVVQKGGYTWAGQTFGKNFEEDVKTVNGTHLHGRRPRLQGRTIDDFPDDSMVSPLVLSTTNGYKMAAHELAGTSKPPSAAPRIAQTSLVLGVLVSVIVGQAI</sequence>
<feature type="chain" id="PRO_5034781275" evidence="1">
    <location>
        <begin position="22"/>
        <end position="439"/>
    </location>
</feature>
<feature type="signal peptide" evidence="1">
    <location>
        <begin position="1"/>
        <end position="21"/>
    </location>
</feature>
<proteinExistence type="predicted"/>
<reference evidence="2" key="1">
    <citation type="submission" date="2020-05" db="EMBL/GenBank/DDBJ databases">
        <title>Mycena genomes resolve the evolution of fungal bioluminescence.</title>
        <authorList>
            <person name="Tsai I.J."/>
        </authorList>
    </citation>
    <scope>NUCLEOTIDE SEQUENCE</scope>
    <source>
        <strain evidence="2">CCC161011</strain>
    </source>
</reference>
<organism evidence="2 3">
    <name type="scientific">Mycena venus</name>
    <dbReference type="NCBI Taxonomy" id="2733690"/>
    <lineage>
        <taxon>Eukaryota</taxon>
        <taxon>Fungi</taxon>
        <taxon>Dikarya</taxon>
        <taxon>Basidiomycota</taxon>
        <taxon>Agaricomycotina</taxon>
        <taxon>Agaricomycetes</taxon>
        <taxon>Agaricomycetidae</taxon>
        <taxon>Agaricales</taxon>
        <taxon>Marasmiineae</taxon>
        <taxon>Mycenaceae</taxon>
        <taxon>Mycena</taxon>
    </lineage>
</organism>
<comment type="caution">
    <text evidence="2">The sequence shown here is derived from an EMBL/GenBank/DDBJ whole genome shotgun (WGS) entry which is preliminary data.</text>
</comment>
<evidence type="ECO:0000313" key="2">
    <source>
        <dbReference type="EMBL" id="KAF7342286.1"/>
    </source>
</evidence>
<keyword evidence="1" id="KW-0732">Signal</keyword>
<accession>A0A8H6XKR6</accession>